<name>A0A4U5MUP4_STECR</name>
<proteinExistence type="predicted"/>
<protein>
    <submittedName>
        <fullName evidence="2">Uncharacterized protein</fullName>
    </submittedName>
</protein>
<dbReference type="EMBL" id="AZBU02000006">
    <property type="protein sequence ID" value="TKR73233.1"/>
    <property type="molecule type" value="Genomic_DNA"/>
</dbReference>
<keyword evidence="1" id="KW-0472">Membrane</keyword>
<reference evidence="2 3" key="1">
    <citation type="journal article" date="2015" name="Genome Biol.">
        <title>Comparative genomics of Steinernema reveals deeply conserved gene regulatory networks.</title>
        <authorList>
            <person name="Dillman A.R."/>
            <person name="Macchietto M."/>
            <person name="Porter C.F."/>
            <person name="Rogers A."/>
            <person name="Williams B."/>
            <person name="Antoshechkin I."/>
            <person name="Lee M.M."/>
            <person name="Goodwin Z."/>
            <person name="Lu X."/>
            <person name="Lewis E.E."/>
            <person name="Goodrich-Blair H."/>
            <person name="Stock S.P."/>
            <person name="Adams B.J."/>
            <person name="Sternberg P.W."/>
            <person name="Mortazavi A."/>
        </authorList>
    </citation>
    <scope>NUCLEOTIDE SEQUENCE [LARGE SCALE GENOMIC DNA]</scope>
    <source>
        <strain evidence="2 3">ALL</strain>
    </source>
</reference>
<evidence type="ECO:0000256" key="1">
    <source>
        <dbReference type="SAM" id="Phobius"/>
    </source>
</evidence>
<feature type="transmembrane region" description="Helical" evidence="1">
    <location>
        <begin position="20"/>
        <end position="39"/>
    </location>
</feature>
<gene>
    <name evidence="2" type="ORF">L596_020568</name>
</gene>
<dbReference type="AlphaFoldDB" id="A0A4U5MUP4"/>
<organism evidence="2 3">
    <name type="scientific">Steinernema carpocapsae</name>
    <name type="common">Entomopathogenic nematode</name>
    <dbReference type="NCBI Taxonomy" id="34508"/>
    <lineage>
        <taxon>Eukaryota</taxon>
        <taxon>Metazoa</taxon>
        <taxon>Ecdysozoa</taxon>
        <taxon>Nematoda</taxon>
        <taxon>Chromadorea</taxon>
        <taxon>Rhabditida</taxon>
        <taxon>Tylenchina</taxon>
        <taxon>Panagrolaimomorpha</taxon>
        <taxon>Strongyloidoidea</taxon>
        <taxon>Steinernematidae</taxon>
        <taxon>Steinernema</taxon>
    </lineage>
</organism>
<keyword evidence="3" id="KW-1185">Reference proteome</keyword>
<keyword evidence="1" id="KW-0812">Transmembrane</keyword>
<evidence type="ECO:0000313" key="3">
    <source>
        <dbReference type="Proteomes" id="UP000298663"/>
    </source>
</evidence>
<accession>A0A4U5MUP4</accession>
<keyword evidence="1" id="KW-1133">Transmembrane helix</keyword>
<comment type="caution">
    <text evidence="2">The sequence shown here is derived from an EMBL/GenBank/DDBJ whole genome shotgun (WGS) entry which is preliminary data.</text>
</comment>
<sequence length="68" mass="8138">MEDYDEDQFAKSEREFLVELILVLITLAVIVLYMVYVFYLSRRQLDRYRVKIVVDGDAETVEVIYPED</sequence>
<evidence type="ECO:0000313" key="2">
    <source>
        <dbReference type="EMBL" id="TKR73233.1"/>
    </source>
</evidence>
<reference evidence="2 3" key="2">
    <citation type="journal article" date="2019" name="G3 (Bethesda)">
        <title>Hybrid Assembly of the Genome of the Entomopathogenic Nematode Steinernema carpocapsae Identifies the X-Chromosome.</title>
        <authorList>
            <person name="Serra L."/>
            <person name="Macchietto M."/>
            <person name="Macias-Munoz A."/>
            <person name="McGill C.J."/>
            <person name="Rodriguez I.M."/>
            <person name="Rodriguez B."/>
            <person name="Murad R."/>
            <person name="Mortazavi A."/>
        </authorList>
    </citation>
    <scope>NUCLEOTIDE SEQUENCE [LARGE SCALE GENOMIC DNA]</scope>
    <source>
        <strain evidence="2 3">ALL</strain>
    </source>
</reference>
<dbReference type="Proteomes" id="UP000298663">
    <property type="component" value="Unassembled WGS sequence"/>
</dbReference>